<gene>
    <name evidence="8" type="ORF">QBC38DRAFT_516198</name>
</gene>
<evidence type="ECO:0000256" key="4">
    <source>
        <dbReference type="ARBA" id="ARBA00023136"/>
    </source>
</evidence>
<dbReference type="Pfam" id="PF00001">
    <property type="entry name" value="7tm_1"/>
    <property type="match status" value="1"/>
</dbReference>
<evidence type="ECO:0000256" key="6">
    <source>
        <dbReference type="SAM" id="Phobius"/>
    </source>
</evidence>
<reference evidence="8" key="2">
    <citation type="submission" date="2023-05" db="EMBL/GenBank/DDBJ databases">
        <authorList>
            <consortium name="Lawrence Berkeley National Laboratory"/>
            <person name="Steindorff A."/>
            <person name="Hensen N."/>
            <person name="Bonometti L."/>
            <person name="Westerberg I."/>
            <person name="Brannstrom I.O."/>
            <person name="Guillou S."/>
            <person name="Cros-Aarteil S."/>
            <person name="Calhoun S."/>
            <person name="Haridas S."/>
            <person name="Kuo A."/>
            <person name="Mondo S."/>
            <person name="Pangilinan J."/>
            <person name="Riley R."/>
            <person name="Labutti K."/>
            <person name="Andreopoulos B."/>
            <person name="Lipzen A."/>
            <person name="Chen C."/>
            <person name="Yanf M."/>
            <person name="Daum C."/>
            <person name="Ng V."/>
            <person name="Clum A."/>
            <person name="Ohm R."/>
            <person name="Martin F."/>
            <person name="Silar P."/>
            <person name="Natvig D."/>
            <person name="Lalanne C."/>
            <person name="Gautier V."/>
            <person name="Ament-Velasquez S.L."/>
            <person name="Kruys A."/>
            <person name="Hutchinson M.I."/>
            <person name="Powell A.J."/>
            <person name="Barry K."/>
            <person name="Miller A.N."/>
            <person name="Grigoriev I.V."/>
            <person name="Debuchy R."/>
            <person name="Gladieux P."/>
            <person name="Thoren M.H."/>
            <person name="Johannesson H."/>
        </authorList>
    </citation>
    <scope>NUCLEOTIDE SEQUENCE</scope>
    <source>
        <strain evidence="8">CBS 990.96</strain>
    </source>
</reference>
<dbReference type="InterPro" id="IPR000276">
    <property type="entry name" value="GPCR_Rhodpsn"/>
</dbReference>
<reference evidence="8" key="1">
    <citation type="journal article" date="2023" name="Mol. Phylogenet. Evol.">
        <title>Genome-scale phylogeny and comparative genomics of the fungal order Sordariales.</title>
        <authorList>
            <person name="Hensen N."/>
            <person name="Bonometti L."/>
            <person name="Westerberg I."/>
            <person name="Brannstrom I.O."/>
            <person name="Guillou S."/>
            <person name="Cros-Aarteil S."/>
            <person name="Calhoun S."/>
            <person name="Haridas S."/>
            <person name="Kuo A."/>
            <person name="Mondo S."/>
            <person name="Pangilinan J."/>
            <person name="Riley R."/>
            <person name="LaButti K."/>
            <person name="Andreopoulos B."/>
            <person name="Lipzen A."/>
            <person name="Chen C."/>
            <person name="Yan M."/>
            <person name="Daum C."/>
            <person name="Ng V."/>
            <person name="Clum A."/>
            <person name="Steindorff A."/>
            <person name="Ohm R.A."/>
            <person name="Martin F."/>
            <person name="Silar P."/>
            <person name="Natvig D.O."/>
            <person name="Lalanne C."/>
            <person name="Gautier V."/>
            <person name="Ament-Velasquez S.L."/>
            <person name="Kruys A."/>
            <person name="Hutchinson M.I."/>
            <person name="Powell A.J."/>
            <person name="Barry K."/>
            <person name="Miller A.N."/>
            <person name="Grigoriev I.V."/>
            <person name="Debuchy R."/>
            <person name="Gladieux P."/>
            <person name="Hiltunen Thoren M."/>
            <person name="Johannesson H."/>
        </authorList>
    </citation>
    <scope>NUCLEOTIDE SEQUENCE</scope>
    <source>
        <strain evidence="8">CBS 990.96</strain>
    </source>
</reference>
<keyword evidence="8" id="KW-0675">Receptor</keyword>
<feature type="region of interest" description="Disordered" evidence="5">
    <location>
        <begin position="478"/>
        <end position="511"/>
    </location>
</feature>
<name>A0AAN7GYD7_9PEZI</name>
<keyword evidence="2 6" id="KW-0812">Transmembrane</keyword>
<dbReference type="Proteomes" id="UP001301958">
    <property type="component" value="Unassembled WGS sequence"/>
</dbReference>
<accession>A0AAN7GYD7</accession>
<feature type="transmembrane region" description="Helical" evidence="6">
    <location>
        <begin position="333"/>
        <end position="356"/>
    </location>
</feature>
<evidence type="ECO:0000256" key="3">
    <source>
        <dbReference type="ARBA" id="ARBA00022989"/>
    </source>
</evidence>
<feature type="domain" description="G-protein coupled receptors family 1 profile" evidence="7">
    <location>
        <begin position="76"/>
        <end position="354"/>
    </location>
</feature>
<feature type="transmembrane region" description="Helical" evidence="6">
    <location>
        <begin position="241"/>
        <end position="260"/>
    </location>
</feature>
<evidence type="ECO:0000259" key="7">
    <source>
        <dbReference type="PROSITE" id="PS50262"/>
    </source>
</evidence>
<feature type="transmembrane region" description="Helical" evidence="6">
    <location>
        <begin position="186"/>
        <end position="208"/>
    </location>
</feature>
<dbReference type="InterPro" id="IPR017452">
    <property type="entry name" value="GPCR_Rhodpsn_7TM"/>
</dbReference>
<protein>
    <submittedName>
        <fullName evidence="8">G protein-coupled glucose receptor regulating Gpa2-domain-containing protein</fullName>
    </submittedName>
</protein>
<dbReference type="GO" id="GO:0005886">
    <property type="term" value="C:plasma membrane"/>
    <property type="evidence" value="ECO:0007669"/>
    <property type="project" value="TreeGrafter"/>
</dbReference>
<evidence type="ECO:0000313" key="8">
    <source>
        <dbReference type="EMBL" id="KAK4223759.1"/>
    </source>
</evidence>
<sequence>MADDNNNGKPTLRAESDSLVPLPAAHRNGLTAVAVLAALSYASCFIVLLYLTTKLIRWHIKCWREKRRMSQAGPGGSLVDLSLGLAERHIVPPQQHGNKQGQKKRYPNQFVVLVYNLLLADVHQASAFLLNAVWVGGDGIKVRNAICWMQGWLVSTGDLSSSLFITAIAVHTYLAVVRNYTPPHRAVYATVIGLWFFNYFMALLGIAITRNGKGDGGFYVRAAAWCWMNIEYETYRLTLHYLWIFISLAVTSILYILIFLHLRKSKPTQSETTQLSQSQSQGPSNSIEHLGKTFEHSGGHHRAFLLYPVIYVVCTAPLAIGRIATMAGAEVSISYFCAAGALITSNGWLDVLLWGVTRHRLLFSSEIDNEDSGIGTFTFMRTPHGRNYGNMVWVEGQGDWSEGSTEAGWGKKRMGGWRRLGLGTAGSSGMGKPGSQETLRGADGGGNEGGCHHHPGMAIQMDLVTTVVVEERDKGRRGSVCVSKGIGGGRRGEVYTSSPTSTVGRRKGDDG</sequence>
<organism evidence="8 9">
    <name type="scientific">Podospora fimiseda</name>
    <dbReference type="NCBI Taxonomy" id="252190"/>
    <lineage>
        <taxon>Eukaryota</taxon>
        <taxon>Fungi</taxon>
        <taxon>Dikarya</taxon>
        <taxon>Ascomycota</taxon>
        <taxon>Pezizomycotina</taxon>
        <taxon>Sordariomycetes</taxon>
        <taxon>Sordariomycetidae</taxon>
        <taxon>Sordariales</taxon>
        <taxon>Podosporaceae</taxon>
        <taxon>Podospora</taxon>
    </lineage>
</organism>
<dbReference type="GO" id="GO:0004930">
    <property type="term" value="F:G protein-coupled receptor activity"/>
    <property type="evidence" value="ECO:0007669"/>
    <property type="project" value="InterPro"/>
</dbReference>
<dbReference type="EMBL" id="MU865415">
    <property type="protein sequence ID" value="KAK4223759.1"/>
    <property type="molecule type" value="Genomic_DNA"/>
</dbReference>
<feature type="transmembrane region" description="Helical" evidence="6">
    <location>
        <begin position="152"/>
        <end position="174"/>
    </location>
</feature>
<feature type="transmembrane region" description="Helical" evidence="6">
    <location>
        <begin position="29"/>
        <end position="51"/>
    </location>
</feature>
<dbReference type="AlphaFoldDB" id="A0AAN7GYD7"/>
<evidence type="ECO:0000256" key="5">
    <source>
        <dbReference type="SAM" id="MobiDB-lite"/>
    </source>
</evidence>
<dbReference type="CDD" id="cd00637">
    <property type="entry name" value="7tm_classA_rhodopsin-like"/>
    <property type="match status" value="1"/>
</dbReference>
<dbReference type="PANTHER" id="PTHR23112:SF37">
    <property type="entry name" value="G PROTEIN-COUPLED RECEPTOR GPR1"/>
    <property type="match status" value="1"/>
</dbReference>
<keyword evidence="3 6" id="KW-1133">Transmembrane helix</keyword>
<proteinExistence type="predicted"/>
<feature type="region of interest" description="Disordered" evidence="5">
    <location>
        <begin position="424"/>
        <end position="454"/>
    </location>
</feature>
<evidence type="ECO:0000313" key="9">
    <source>
        <dbReference type="Proteomes" id="UP001301958"/>
    </source>
</evidence>
<dbReference type="GO" id="GO:0007189">
    <property type="term" value="P:adenylate cyclase-activating G protein-coupled receptor signaling pathway"/>
    <property type="evidence" value="ECO:0007669"/>
    <property type="project" value="TreeGrafter"/>
</dbReference>
<keyword evidence="4 6" id="KW-0472">Membrane</keyword>
<evidence type="ECO:0000256" key="1">
    <source>
        <dbReference type="ARBA" id="ARBA00004141"/>
    </source>
</evidence>
<keyword evidence="9" id="KW-1185">Reference proteome</keyword>
<dbReference type="SUPFAM" id="SSF81321">
    <property type="entry name" value="Family A G protein-coupled receptor-like"/>
    <property type="match status" value="1"/>
</dbReference>
<dbReference type="PROSITE" id="PS50262">
    <property type="entry name" value="G_PROTEIN_RECEP_F1_2"/>
    <property type="match status" value="1"/>
</dbReference>
<evidence type="ECO:0000256" key="2">
    <source>
        <dbReference type="ARBA" id="ARBA00022692"/>
    </source>
</evidence>
<comment type="caution">
    <text evidence="8">The sequence shown here is derived from an EMBL/GenBank/DDBJ whole genome shotgun (WGS) entry which is preliminary data.</text>
</comment>
<comment type="subcellular location">
    <subcellularLocation>
        <location evidence="1">Membrane</location>
        <topology evidence="1">Multi-pass membrane protein</topology>
    </subcellularLocation>
</comment>
<feature type="transmembrane region" description="Helical" evidence="6">
    <location>
        <begin position="304"/>
        <end position="327"/>
    </location>
</feature>
<dbReference type="PANTHER" id="PTHR23112">
    <property type="entry name" value="G PROTEIN-COUPLED RECEPTOR 157-RELATED"/>
    <property type="match status" value="1"/>
</dbReference>
<dbReference type="Gene3D" id="1.20.1070.10">
    <property type="entry name" value="Rhodopsin 7-helix transmembrane proteins"/>
    <property type="match status" value="1"/>
</dbReference>